<dbReference type="Proteomes" id="UP000616769">
    <property type="component" value="Unassembled WGS sequence"/>
</dbReference>
<evidence type="ECO:0000313" key="1">
    <source>
        <dbReference type="EMBL" id="KPM06439.1"/>
    </source>
</evidence>
<protein>
    <submittedName>
        <fullName evidence="1">Uncharacterized protein</fullName>
    </submittedName>
</protein>
<comment type="caution">
    <text evidence="1">The sequence shown here is derived from an EMBL/GenBank/DDBJ whole genome shotgun (WGS) entry which is preliminary data.</text>
</comment>
<organism evidence="1 2">
    <name type="scientific">Sarcoptes scabiei</name>
    <name type="common">Itch mite</name>
    <name type="synonym">Acarus scabiei</name>
    <dbReference type="NCBI Taxonomy" id="52283"/>
    <lineage>
        <taxon>Eukaryota</taxon>
        <taxon>Metazoa</taxon>
        <taxon>Ecdysozoa</taxon>
        <taxon>Arthropoda</taxon>
        <taxon>Chelicerata</taxon>
        <taxon>Arachnida</taxon>
        <taxon>Acari</taxon>
        <taxon>Acariformes</taxon>
        <taxon>Sarcoptiformes</taxon>
        <taxon>Astigmata</taxon>
        <taxon>Psoroptidia</taxon>
        <taxon>Sarcoptoidea</taxon>
        <taxon>Sarcoptidae</taxon>
        <taxon>Sarcoptinae</taxon>
        <taxon>Sarcoptes</taxon>
    </lineage>
</organism>
<sequence length="60" mass="6339">MINNIVDHYTGTGCVHGLGTLGSNFIRICGILVGAAGDVELGLVDNETELCEEVDFDISK</sequence>
<proteinExistence type="predicted"/>
<reference evidence="1 2" key="1">
    <citation type="journal article" date="2015" name="Parasit. Vectors">
        <title>Draft genome of the scabies mite.</title>
        <authorList>
            <person name="Rider S.D.Jr."/>
            <person name="Morgan M.S."/>
            <person name="Arlian L.G."/>
        </authorList>
    </citation>
    <scope>NUCLEOTIDE SEQUENCE [LARGE SCALE GENOMIC DNA]</scope>
    <source>
        <strain evidence="1">Arlian Lab</strain>
    </source>
</reference>
<dbReference type="EMBL" id="JXLN01010878">
    <property type="protein sequence ID" value="KPM06439.1"/>
    <property type="molecule type" value="Genomic_DNA"/>
</dbReference>
<accession>A0A132A6B5</accession>
<name>A0A132A6B5_SARSC</name>
<dbReference type="AlphaFoldDB" id="A0A132A6B5"/>
<dbReference type="VEuPathDB" id="VectorBase:SSCA007290"/>
<evidence type="ECO:0000313" key="2">
    <source>
        <dbReference type="Proteomes" id="UP000616769"/>
    </source>
</evidence>
<gene>
    <name evidence="1" type="ORF">QR98_0049150</name>
</gene>